<dbReference type="Pfam" id="PF02120">
    <property type="entry name" value="Flg_hook"/>
    <property type="match status" value="1"/>
</dbReference>
<dbReference type="InterPro" id="IPR038610">
    <property type="entry name" value="FliK-like_C_sf"/>
</dbReference>
<dbReference type="AlphaFoldDB" id="A0A7T5EP31"/>
<reference evidence="4" key="2">
    <citation type="submission" date="2021-04" db="EMBL/GenBank/DDBJ databases">
        <title>Brevibacillus composti FJAT-54423, complete genome.</title>
        <authorList>
            <person name="Tang R."/>
        </authorList>
    </citation>
    <scope>NUCLEOTIDE SEQUENCE</scope>
    <source>
        <strain evidence="4">FJAT-54424</strain>
    </source>
</reference>
<keyword evidence="3" id="KW-0969">Cilium</keyword>
<organism evidence="3 5">
    <name type="scientific">Brevibacillus composti</name>
    <dbReference type="NCBI Taxonomy" id="2796470"/>
    <lineage>
        <taxon>Bacteria</taxon>
        <taxon>Bacillati</taxon>
        <taxon>Bacillota</taxon>
        <taxon>Bacilli</taxon>
        <taxon>Bacillales</taxon>
        <taxon>Paenibacillaceae</taxon>
        <taxon>Brevibacillus</taxon>
    </lineage>
</organism>
<protein>
    <submittedName>
        <fullName evidence="3">Flagellar hook-length control protein FliK</fullName>
    </submittedName>
</protein>
<dbReference type="InterPro" id="IPR021136">
    <property type="entry name" value="Flagellar_hook_control-like_C"/>
</dbReference>
<dbReference type="EMBL" id="CP073708">
    <property type="protein sequence ID" value="QUO43162.1"/>
    <property type="molecule type" value="Genomic_DNA"/>
</dbReference>
<dbReference type="Gene3D" id="3.30.750.140">
    <property type="match status" value="1"/>
</dbReference>
<feature type="region of interest" description="Disordered" evidence="1">
    <location>
        <begin position="389"/>
        <end position="429"/>
    </location>
</feature>
<feature type="compositionally biased region" description="Basic and acidic residues" evidence="1">
    <location>
        <begin position="400"/>
        <end position="418"/>
    </location>
</feature>
<proteinExistence type="predicted"/>
<evidence type="ECO:0000313" key="5">
    <source>
        <dbReference type="Proteomes" id="UP000595847"/>
    </source>
</evidence>
<evidence type="ECO:0000313" key="4">
    <source>
        <dbReference type="EMBL" id="QUO43162.1"/>
    </source>
</evidence>
<feature type="domain" description="Flagellar hook-length control protein-like C-terminal" evidence="2">
    <location>
        <begin position="311"/>
        <end position="392"/>
    </location>
</feature>
<keyword evidence="6" id="KW-1185">Reference proteome</keyword>
<dbReference type="RefSeq" id="WP_198829641.1">
    <property type="nucleotide sequence ID" value="NZ_CP066308.1"/>
</dbReference>
<name>A0A7T5EP31_9BACL</name>
<dbReference type="Proteomes" id="UP000677234">
    <property type="component" value="Chromosome"/>
</dbReference>
<reference evidence="3 5" key="1">
    <citation type="submission" date="2020-12" db="EMBL/GenBank/DDBJ databases">
        <title>strain FJAT-54423T represents a novel species of the genus Brevibacillus.</title>
        <authorList>
            <person name="Tang R."/>
        </authorList>
    </citation>
    <scope>NUCLEOTIDE SEQUENCE [LARGE SCALE GENOMIC DNA]</scope>
    <source>
        <strain evidence="3 5">FJAT-54423</strain>
    </source>
</reference>
<evidence type="ECO:0000313" key="6">
    <source>
        <dbReference type="Proteomes" id="UP000677234"/>
    </source>
</evidence>
<dbReference type="CDD" id="cd17470">
    <property type="entry name" value="T3SS_Flik_C"/>
    <property type="match status" value="1"/>
</dbReference>
<feature type="compositionally biased region" description="Low complexity" evidence="1">
    <location>
        <begin position="389"/>
        <end position="399"/>
    </location>
</feature>
<accession>A0A7T5EP31</accession>
<evidence type="ECO:0000256" key="1">
    <source>
        <dbReference type="SAM" id="MobiDB-lite"/>
    </source>
</evidence>
<keyword evidence="3" id="KW-0966">Cell projection</keyword>
<evidence type="ECO:0000259" key="2">
    <source>
        <dbReference type="Pfam" id="PF02120"/>
    </source>
</evidence>
<dbReference type="Proteomes" id="UP000595847">
    <property type="component" value="Chromosome"/>
</dbReference>
<keyword evidence="3" id="KW-0282">Flagellum</keyword>
<dbReference type="EMBL" id="CP066308">
    <property type="protein sequence ID" value="QQE76133.1"/>
    <property type="molecule type" value="Genomic_DNA"/>
</dbReference>
<gene>
    <name evidence="3" type="ORF">JD108_09850</name>
    <name evidence="4" type="ORF">KDJ56_09545</name>
</gene>
<sequence>MNVANLTPPVGPVAPAAGALNAVGTAGEQAYGSLGNLFAMQMTAVLDNMQAADEVNGLASGGELIGEDMAEMSEWLLLLQQFLSLTPQEQQEAAAQLTEKADRLPELLSKLPQPQPVTGDQADNLLAAFTQRGIPQATGEKLAAFLTALSQANQQQMGQNLLAKPGMQAEEILQQLGIQLPRVEKGQAEQKKPFATLLQASQENADANKQSALLQQTQRTNLQQTLQPMRFTQALASYQAEAGLQSKLTMPAAAAPSVDLSGSEPDANILPGQIGQPAWFEGAATRTTGPLAAHPVQAHQFSQQVTQLFVKQMKLTEVNGVHEARLILYPQSLGQVDVKITSHNGMITAQFHAETAAGKELLDNQLSQLRAALTQQGLQVDRLEVNQQPQQSALSFQQQQRERQQQQQENENRQKQTQDETEFSLEDLLSKSEEAISRIGRSR</sequence>
<dbReference type="KEGG" id="bcop:JD108_09850"/>
<evidence type="ECO:0000313" key="3">
    <source>
        <dbReference type="EMBL" id="QQE76133.1"/>
    </source>
</evidence>